<dbReference type="RefSeq" id="WP_025413790.1">
    <property type="nucleotide sequence ID" value="NZ_CP007129.1"/>
</dbReference>
<dbReference type="Proteomes" id="UP000019151">
    <property type="component" value="Plasmid 1"/>
</dbReference>
<keyword evidence="2" id="KW-0614">Plasmid</keyword>
<gene>
    <name evidence="2" type="ORF">J421_4914</name>
</gene>
<accession>W0RN34</accession>
<protein>
    <submittedName>
        <fullName evidence="2">Uncharacterized protein</fullName>
    </submittedName>
</protein>
<dbReference type="HOGENOM" id="CLU_2167327_0_0_0"/>
<reference evidence="2 3" key="1">
    <citation type="journal article" date="2014" name="Genome Announc.">
        <title>Genome Sequence and Methylome of Soil Bacterium Gemmatirosa kalamazoonensis KBS708T, a Member of the Rarely Cultivated Gemmatimonadetes Phylum.</title>
        <authorList>
            <person name="Debruyn J.M."/>
            <person name="Radosevich M."/>
            <person name="Wommack K.E."/>
            <person name="Polson S.W."/>
            <person name="Hauser L.J."/>
            <person name="Fawaz M.N."/>
            <person name="Korlach J."/>
            <person name="Tsai Y.C."/>
        </authorList>
    </citation>
    <scope>NUCLEOTIDE SEQUENCE [LARGE SCALE GENOMIC DNA]</scope>
    <source>
        <strain evidence="2 3">KBS708</strain>
        <plasmid evidence="3">Plasmid 1</plasmid>
    </source>
</reference>
<dbReference type="InParanoid" id="W0RN34"/>
<keyword evidence="3" id="KW-1185">Reference proteome</keyword>
<evidence type="ECO:0000313" key="3">
    <source>
        <dbReference type="Proteomes" id="UP000019151"/>
    </source>
</evidence>
<evidence type="ECO:0000313" key="2">
    <source>
        <dbReference type="EMBL" id="AHG92449.1"/>
    </source>
</evidence>
<dbReference type="EMBL" id="CP007129">
    <property type="protein sequence ID" value="AHG92449.1"/>
    <property type="molecule type" value="Genomic_DNA"/>
</dbReference>
<feature type="region of interest" description="Disordered" evidence="1">
    <location>
        <begin position="76"/>
        <end position="110"/>
    </location>
</feature>
<feature type="compositionally biased region" description="Low complexity" evidence="1">
    <location>
        <begin position="82"/>
        <end position="110"/>
    </location>
</feature>
<dbReference type="AlphaFoldDB" id="W0RN34"/>
<sequence length="110" mass="10952">MSKAALTEAPKLTDKPASCTLARLGGETLAAARAGLEAGQMVAPEVAKQYLDYVGQLAPFAEKQLTVYCDGTPAAVGGNGSATPAPRDTLPAAAAAPTPTATTTPATKVP</sequence>
<name>W0RN34_9BACT</name>
<organism evidence="2 3">
    <name type="scientific">Gemmatirosa kalamazoonensis</name>
    <dbReference type="NCBI Taxonomy" id="861299"/>
    <lineage>
        <taxon>Bacteria</taxon>
        <taxon>Pseudomonadati</taxon>
        <taxon>Gemmatimonadota</taxon>
        <taxon>Gemmatimonadia</taxon>
        <taxon>Gemmatimonadales</taxon>
        <taxon>Gemmatimonadaceae</taxon>
        <taxon>Gemmatirosa</taxon>
    </lineage>
</organism>
<evidence type="ECO:0000256" key="1">
    <source>
        <dbReference type="SAM" id="MobiDB-lite"/>
    </source>
</evidence>
<dbReference type="KEGG" id="gba:J421_4914"/>
<proteinExistence type="predicted"/>
<geneLocation type="plasmid" evidence="2 3">
    <name>1</name>
</geneLocation>